<protein>
    <submittedName>
        <fullName evidence="2">Uncharacterized protein</fullName>
    </submittedName>
</protein>
<feature type="compositionally biased region" description="Basic and acidic residues" evidence="1">
    <location>
        <begin position="241"/>
        <end position="251"/>
    </location>
</feature>
<feature type="compositionally biased region" description="Basic and acidic residues" evidence="1">
    <location>
        <begin position="190"/>
        <end position="206"/>
    </location>
</feature>
<evidence type="ECO:0000313" key="2">
    <source>
        <dbReference type="EMBL" id="RUS24561.1"/>
    </source>
</evidence>
<proteinExistence type="predicted"/>
<accession>A0A433Q416</accession>
<evidence type="ECO:0000256" key="1">
    <source>
        <dbReference type="SAM" id="MobiDB-lite"/>
    </source>
</evidence>
<reference evidence="2 3" key="1">
    <citation type="journal article" date="2018" name="New Phytol.">
        <title>Phylogenomics of Endogonaceae and evolution of mycorrhizas within Mucoromycota.</title>
        <authorList>
            <person name="Chang Y."/>
            <person name="Desiro A."/>
            <person name="Na H."/>
            <person name="Sandor L."/>
            <person name="Lipzen A."/>
            <person name="Clum A."/>
            <person name="Barry K."/>
            <person name="Grigoriev I.V."/>
            <person name="Martin F.M."/>
            <person name="Stajich J.E."/>
            <person name="Smith M.E."/>
            <person name="Bonito G."/>
            <person name="Spatafora J.W."/>
        </authorList>
    </citation>
    <scope>NUCLEOTIDE SEQUENCE [LARGE SCALE GENOMIC DNA]</scope>
    <source>
        <strain evidence="2 3">AD002</strain>
    </source>
</reference>
<evidence type="ECO:0000313" key="3">
    <source>
        <dbReference type="Proteomes" id="UP000274822"/>
    </source>
</evidence>
<name>A0A433Q416_9FUNG</name>
<organism evidence="2 3">
    <name type="scientific">Jimgerdemannia flammicorona</name>
    <dbReference type="NCBI Taxonomy" id="994334"/>
    <lineage>
        <taxon>Eukaryota</taxon>
        <taxon>Fungi</taxon>
        <taxon>Fungi incertae sedis</taxon>
        <taxon>Mucoromycota</taxon>
        <taxon>Mucoromycotina</taxon>
        <taxon>Endogonomycetes</taxon>
        <taxon>Endogonales</taxon>
        <taxon>Endogonaceae</taxon>
        <taxon>Jimgerdemannia</taxon>
    </lineage>
</organism>
<sequence>MYSTVAKLHRPISGSFHVVARSTFASANVYRSFAPAVLSVYNRKPAGFALAGFKTSAVRPKNLTETVKDVGHEANMKAGIVVNKVLEQVEKVSEKASEMKDEIVNKDVTAADVAKSAGYQASQAANETIAVGKAKVDDVRSTASEKYDQAKQQTGAAVDSATRSVKQAAGQTKDMGQNAVDKTKSMSQEAVDKTKNVGQEVVDKTKNMSNQAYASGQGVAREHGEGLEEEAIELAEDVKDKTGTQLEKGKGMAEQLHGQTRKKVAETRESL</sequence>
<comment type="caution">
    <text evidence="2">The sequence shown here is derived from an EMBL/GenBank/DDBJ whole genome shotgun (WGS) entry which is preliminary data.</text>
</comment>
<keyword evidence="3" id="KW-1185">Reference proteome</keyword>
<dbReference type="AlphaFoldDB" id="A0A433Q416"/>
<feature type="region of interest" description="Disordered" evidence="1">
    <location>
        <begin position="168"/>
        <end position="224"/>
    </location>
</feature>
<feature type="region of interest" description="Disordered" evidence="1">
    <location>
        <begin position="241"/>
        <end position="271"/>
    </location>
</feature>
<dbReference type="Proteomes" id="UP000274822">
    <property type="component" value="Unassembled WGS sequence"/>
</dbReference>
<gene>
    <name evidence="2" type="ORF">BC938DRAFT_473394</name>
</gene>
<dbReference type="EMBL" id="RBNJ01015604">
    <property type="protein sequence ID" value="RUS24561.1"/>
    <property type="molecule type" value="Genomic_DNA"/>
</dbReference>